<protein>
    <submittedName>
        <fullName evidence="2">Uncharacterized protein</fullName>
    </submittedName>
</protein>
<proteinExistence type="predicted"/>
<evidence type="ECO:0000256" key="1">
    <source>
        <dbReference type="SAM" id="MobiDB-lite"/>
    </source>
</evidence>
<dbReference type="EMBL" id="JACGWO010000009">
    <property type="protein sequence ID" value="KAK4420144.1"/>
    <property type="molecule type" value="Genomic_DNA"/>
</dbReference>
<evidence type="ECO:0000313" key="3">
    <source>
        <dbReference type="Proteomes" id="UP001293254"/>
    </source>
</evidence>
<sequence length="118" mass="13733">MSHTYEVRLPRSNAILGPLGEGRWSTIRGRIPQILSEPESQMDPRKSGKNLDKIPKIYPTTRKDVRKSLRARPQTYLEPSSITTIITRGRKRRGDPSHSFNKYNDSTISNWRRLWELS</sequence>
<keyword evidence="3" id="KW-1185">Reference proteome</keyword>
<evidence type="ECO:0000313" key="2">
    <source>
        <dbReference type="EMBL" id="KAK4420144.1"/>
    </source>
</evidence>
<feature type="region of interest" description="Disordered" evidence="1">
    <location>
        <begin position="36"/>
        <end position="74"/>
    </location>
</feature>
<name>A0AAE1XY68_9LAMI</name>
<feature type="compositionally biased region" description="Basic and acidic residues" evidence="1">
    <location>
        <begin position="42"/>
        <end position="67"/>
    </location>
</feature>
<reference evidence="2" key="2">
    <citation type="journal article" date="2024" name="Plant">
        <title>Genomic evolution and insights into agronomic trait innovations of Sesamum species.</title>
        <authorList>
            <person name="Miao H."/>
            <person name="Wang L."/>
            <person name="Qu L."/>
            <person name="Liu H."/>
            <person name="Sun Y."/>
            <person name="Le M."/>
            <person name="Wang Q."/>
            <person name="Wei S."/>
            <person name="Zheng Y."/>
            <person name="Lin W."/>
            <person name="Duan Y."/>
            <person name="Cao H."/>
            <person name="Xiong S."/>
            <person name="Wang X."/>
            <person name="Wei L."/>
            <person name="Li C."/>
            <person name="Ma Q."/>
            <person name="Ju M."/>
            <person name="Zhao R."/>
            <person name="Li G."/>
            <person name="Mu C."/>
            <person name="Tian Q."/>
            <person name="Mei H."/>
            <person name="Zhang T."/>
            <person name="Gao T."/>
            <person name="Zhang H."/>
        </authorList>
    </citation>
    <scope>NUCLEOTIDE SEQUENCE</scope>
    <source>
        <strain evidence="2">3651</strain>
    </source>
</reference>
<comment type="caution">
    <text evidence="2">The sequence shown here is derived from an EMBL/GenBank/DDBJ whole genome shotgun (WGS) entry which is preliminary data.</text>
</comment>
<dbReference type="Proteomes" id="UP001293254">
    <property type="component" value="Unassembled WGS sequence"/>
</dbReference>
<reference evidence="2" key="1">
    <citation type="submission" date="2020-06" db="EMBL/GenBank/DDBJ databases">
        <authorList>
            <person name="Li T."/>
            <person name="Hu X."/>
            <person name="Zhang T."/>
            <person name="Song X."/>
            <person name="Zhang H."/>
            <person name="Dai N."/>
            <person name="Sheng W."/>
            <person name="Hou X."/>
            <person name="Wei L."/>
        </authorList>
    </citation>
    <scope>NUCLEOTIDE SEQUENCE</scope>
    <source>
        <strain evidence="2">3651</strain>
        <tissue evidence="2">Leaf</tissue>
    </source>
</reference>
<organism evidence="2 3">
    <name type="scientific">Sesamum alatum</name>
    <dbReference type="NCBI Taxonomy" id="300844"/>
    <lineage>
        <taxon>Eukaryota</taxon>
        <taxon>Viridiplantae</taxon>
        <taxon>Streptophyta</taxon>
        <taxon>Embryophyta</taxon>
        <taxon>Tracheophyta</taxon>
        <taxon>Spermatophyta</taxon>
        <taxon>Magnoliopsida</taxon>
        <taxon>eudicotyledons</taxon>
        <taxon>Gunneridae</taxon>
        <taxon>Pentapetalae</taxon>
        <taxon>asterids</taxon>
        <taxon>lamiids</taxon>
        <taxon>Lamiales</taxon>
        <taxon>Pedaliaceae</taxon>
        <taxon>Sesamum</taxon>
    </lineage>
</organism>
<dbReference type="AlphaFoldDB" id="A0AAE1XY68"/>
<accession>A0AAE1XY68</accession>
<gene>
    <name evidence="2" type="ORF">Salat_2427300</name>
</gene>